<gene>
    <name evidence="6" type="ORF">NP493_89g03004</name>
</gene>
<feature type="compositionally biased region" description="Basic and acidic residues" evidence="3">
    <location>
        <begin position="33"/>
        <end position="44"/>
    </location>
</feature>
<comment type="caution">
    <text evidence="6">The sequence shown here is derived from an EMBL/GenBank/DDBJ whole genome shotgun (WGS) entry which is preliminary data.</text>
</comment>
<evidence type="ECO:0000259" key="5">
    <source>
        <dbReference type="Pfam" id="PF11938"/>
    </source>
</evidence>
<comment type="similarity">
    <text evidence="1">Belongs to the canopy family.</text>
</comment>
<keyword evidence="7" id="KW-1185">Reference proteome</keyword>
<feature type="domain" description="DUF3456" evidence="5">
    <location>
        <begin position="46"/>
        <end position="193"/>
    </location>
</feature>
<dbReference type="Proteomes" id="UP001209878">
    <property type="component" value="Unassembled WGS sequence"/>
</dbReference>
<feature type="chain" id="PRO_5042121216" description="DUF3456 domain-containing protein" evidence="4">
    <location>
        <begin position="23"/>
        <end position="219"/>
    </location>
</feature>
<accession>A0AAD9P8M6</accession>
<name>A0AAD9P8M6_RIDPI</name>
<dbReference type="EMBL" id="JAODUO010000091">
    <property type="protein sequence ID" value="KAK2190007.1"/>
    <property type="molecule type" value="Genomic_DNA"/>
</dbReference>
<protein>
    <recommendedName>
        <fullName evidence="5">DUF3456 domain-containing protein</fullName>
    </recommendedName>
</protein>
<dbReference type="PANTHER" id="PTHR15382:SF8">
    <property type="entry name" value="CANOPY B"/>
    <property type="match status" value="1"/>
</dbReference>
<organism evidence="6 7">
    <name type="scientific">Ridgeia piscesae</name>
    <name type="common">Tubeworm</name>
    <dbReference type="NCBI Taxonomy" id="27915"/>
    <lineage>
        <taxon>Eukaryota</taxon>
        <taxon>Metazoa</taxon>
        <taxon>Spiralia</taxon>
        <taxon>Lophotrochozoa</taxon>
        <taxon>Annelida</taxon>
        <taxon>Polychaeta</taxon>
        <taxon>Sedentaria</taxon>
        <taxon>Canalipalpata</taxon>
        <taxon>Sabellida</taxon>
        <taxon>Siboglinidae</taxon>
        <taxon>Ridgeia</taxon>
    </lineage>
</organism>
<evidence type="ECO:0000256" key="1">
    <source>
        <dbReference type="ARBA" id="ARBA00007285"/>
    </source>
</evidence>
<dbReference type="AlphaFoldDB" id="A0AAD9P8M6"/>
<feature type="signal peptide" evidence="4">
    <location>
        <begin position="1"/>
        <end position="22"/>
    </location>
</feature>
<dbReference type="PANTHER" id="PTHR15382">
    <property type="entry name" value="CTG4A-RELATED"/>
    <property type="match status" value="1"/>
</dbReference>
<dbReference type="InterPro" id="IPR021852">
    <property type="entry name" value="DUF3456"/>
</dbReference>
<keyword evidence="2 4" id="KW-0732">Signal</keyword>
<evidence type="ECO:0000313" key="7">
    <source>
        <dbReference type="Proteomes" id="UP001209878"/>
    </source>
</evidence>
<proteinExistence type="inferred from homology"/>
<reference evidence="6" key="1">
    <citation type="journal article" date="2023" name="Mol. Biol. Evol.">
        <title>Third-Generation Sequencing Reveals the Adaptive Role of the Epigenome in Three Deep-Sea Polychaetes.</title>
        <authorList>
            <person name="Perez M."/>
            <person name="Aroh O."/>
            <person name="Sun Y."/>
            <person name="Lan Y."/>
            <person name="Juniper S.K."/>
            <person name="Young C.R."/>
            <person name="Angers B."/>
            <person name="Qian P.Y."/>
        </authorList>
    </citation>
    <scope>NUCLEOTIDE SEQUENCE</scope>
    <source>
        <strain evidence="6">R07B-5</strain>
    </source>
</reference>
<evidence type="ECO:0000256" key="4">
    <source>
        <dbReference type="SAM" id="SignalP"/>
    </source>
</evidence>
<dbReference type="Pfam" id="PF11938">
    <property type="entry name" value="DUF3456"/>
    <property type="match status" value="1"/>
</dbReference>
<feature type="region of interest" description="Disordered" evidence="3">
    <location>
        <begin position="25"/>
        <end position="44"/>
    </location>
</feature>
<evidence type="ECO:0000256" key="3">
    <source>
        <dbReference type="SAM" id="MobiDB-lite"/>
    </source>
</evidence>
<evidence type="ECO:0000256" key="2">
    <source>
        <dbReference type="ARBA" id="ARBA00022729"/>
    </source>
</evidence>
<evidence type="ECO:0000313" key="6">
    <source>
        <dbReference type="EMBL" id="KAK2190007.1"/>
    </source>
</evidence>
<sequence>MLSRSILVSCLCVLLFNELAFCEDDDEDDDDPYTSRDPSKREPSPCEVCKFFATELKTRLKETGKNREIIETGHGLEKKKRFAYLTSELRLTEALQDPHVCDKILQYNVHAERKGSNRYAKGMSETMSTLHGLRNKGVKVELGIPEEMWDQPSAEVTKMQRSCYKLAEDYEELIEDWYFHHQDKDLMNFLCADKFLPDKKFSAGKLHEYKPRSQQPSVC</sequence>